<dbReference type="EMBL" id="UINC01005229">
    <property type="protein sequence ID" value="SVA19956.1"/>
    <property type="molecule type" value="Genomic_DNA"/>
</dbReference>
<dbReference type="Gene3D" id="2.60.120.200">
    <property type="match status" value="2"/>
</dbReference>
<dbReference type="InterPro" id="IPR013320">
    <property type="entry name" value="ConA-like_dom_sf"/>
</dbReference>
<dbReference type="SUPFAM" id="SSF49899">
    <property type="entry name" value="Concanavalin A-like lectins/glucanases"/>
    <property type="match status" value="2"/>
</dbReference>
<sequence length="861" mass="92641">MIKRLKSARRIIAKGMFTAFMFVGIANVNAQLSDGLIGYWPLDEGDGTTAANAAGGEDAELYNGVEWVDDADRGMVLSFDGVDGYADAGAETIPQMTQDNDFTWSVWINQGGGNGPNNVVLGNRYSPGGGDFAPREFIKYTPTKFEFHRDGGGQNCEYEDLSITEGEWVHYVVVKTGNTLTHYSNGEEGESSTFTGELQNPQPFYFGGDQMAENWNGMLDDIAIWDRALSASEVSALHSGGIPSGGGGGPLVPGLIAYWDFDDASQIEGGTVVDLVAGIEGEVLGDTAAVEGHLGGAVEFGAGNWIRVDATDNPWLEPASDANALSVSLWQKLNSRVSSSTFWFGASSANNGERNFQAHIPWGGGDIFFDTAGCCGGGDTRINKASDIDYLEWHHFVFVKDGDHKEIWIDGELFHEGVNTGTLFDDWTTLGIGSNSTGGSNVDGIVDDFGVWARGITEAEIASIYNGGKGSPLMTEALSAGANTIAVEIHQASGGSSDIRFDMMLHGETSQGGGDNVSDPIFFTEPTILRARSYNTGNKEWSALNEAFYTIDGLSVDATNFVVSELHYHPANPTTPAELAQSSDRDDFEFLEFLNIGRTALDLSGLRFEAGITFAFPDNTLLWAGKRLLLIRNRAAFEARYGALVGIQSFEYTGRFNNDGEQLLITGDGRKPIHDFTYNDQLPWPTEADGAGSSLILVNPADGPPHGEPASWTVSRNLGGSPGTTEPAGITYAAWADLNGIKGESNDDDDRDGISNYWEFLFGSRPDLASDAPAFDITARSIDVDGVVDDYLVLTFRKNLDVDVSLTVEVSSDLITWSSDSAIIEHVLNVDNGDGTATVTFRFADPVGQGKRQNFVRLRGN</sequence>
<dbReference type="Pfam" id="PF13385">
    <property type="entry name" value="Laminin_G_3"/>
    <property type="match status" value="2"/>
</dbReference>
<evidence type="ECO:0008006" key="2">
    <source>
        <dbReference type="Google" id="ProtNLM"/>
    </source>
</evidence>
<name>A0A381TV79_9ZZZZ</name>
<dbReference type="AlphaFoldDB" id="A0A381TV79"/>
<reference evidence="1" key="1">
    <citation type="submission" date="2018-05" db="EMBL/GenBank/DDBJ databases">
        <authorList>
            <person name="Lanie J.A."/>
            <person name="Ng W.-L."/>
            <person name="Kazmierczak K.M."/>
            <person name="Andrzejewski T.M."/>
            <person name="Davidsen T.M."/>
            <person name="Wayne K.J."/>
            <person name="Tettelin H."/>
            <person name="Glass J.I."/>
            <person name="Rusch D."/>
            <person name="Podicherti R."/>
            <person name="Tsui H.-C.T."/>
            <person name="Winkler M.E."/>
        </authorList>
    </citation>
    <scope>NUCLEOTIDE SEQUENCE</scope>
</reference>
<accession>A0A381TV79</accession>
<protein>
    <recommendedName>
        <fullName evidence="2">LTD domain-containing protein</fullName>
    </recommendedName>
</protein>
<proteinExistence type="predicted"/>
<gene>
    <name evidence="1" type="ORF">METZ01_LOCUS72810</name>
</gene>
<evidence type="ECO:0000313" key="1">
    <source>
        <dbReference type="EMBL" id="SVA19956.1"/>
    </source>
</evidence>
<organism evidence="1">
    <name type="scientific">marine metagenome</name>
    <dbReference type="NCBI Taxonomy" id="408172"/>
    <lineage>
        <taxon>unclassified sequences</taxon>
        <taxon>metagenomes</taxon>
        <taxon>ecological metagenomes</taxon>
    </lineage>
</organism>